<dbReference type="InterPro" id="IPR013083">
    <property type="entry name" value="Znf_RING/FYVE/PHD"/>
</dbReference>
<dbReference type="EMBL" id="MNPL01015459">
    <property type="protein sequence ID" value="OQR71063.1"/>
    <property type="molecule type" value="Genomic_DNA"/>
</dbReference>
<dbReference type="PANTHER" id="PTHR13459">
    <property type="entry name" value="E3 UBIQUITIN-PROTEIN LIGASE RNF220 ISOFORM X1"/>
    <property type="match status" value="1"/>
</dbReference>
<dbReference type="OrthoDB" id="6270329at2759"/>
<keyword evidence="2" id="KW-0862">Zinc</keyword>
<evidence type="ECO:0000256" key="3">
    <source>
        <dbReference type="PROSITE-ProRule" id="PRU00175"/>
    </source>
</evidence>
<evidence type="ECO:0000256" key="4">
    <source>
        <dbReference type="SAM" id="MobiDB-lite"/>
    </source>
</evidence>
<keyword evidence="7" id="KW-1185">Reference proteome</keyword>
<evidence type="ECO:0000256" key="1">
    <source>
        <dbReference type="ARBA" id="ARBA00022771"/>
    </source>
</evidence>
<dbReference type="InterPro" id="IPR052443">
    <property type="entry name" value="E3_ubiq-ligase_RNF220-like"/>
</dbReference>
<dbReference type="Gene3D" id="3.30.40.10">
    <property type="entry name" value="Zinc/RING finger domain, C3HC4 (zinc finger)"/>
    <property type="match status" value="1"/>
</dbReference>
<dbReference type="PANTHER" id="PTHR13459:SF1">
    <property type="entry name" value="E3 UBIQUITIN-PROTEIN LIGASE RNF220 ISOFORM X1"/>
    <property type="match status" value="1"/>
</dbReference>
<dbReference type="Proteomes" id="UP000192247">
    <property type="component" value="Unassembled WGS sequence"/>
</dbReference>
<evidence type="ECO:0000313" key="7">
    <source>
        <dbReference type="Proteomes" id="UP000192247"/>
    </source>
</evidence>
<feature type="region of interest" description="Disordered" evidence="4">
    <location>
        <begin position="1"/>
        <end position="46"/>
    </location>
</feature>
<gene>
    <name evidence="6" type="ORF">BIW11_11229</name>
</gene>
<keyword evidence="1 3" id="KW-0863">Zinc-finger</keyword>
<name>A0A1V9XCE8_9ACAR</name>
<dbReference type="Pfam" id="PF13923">
    <property type="entry name" value="zf-C3HC4_2"/>
    <property type="match status" value="1"/>
</dbReference>
<dbReference type="InterPro" id="IPR001841">
    <property type="entry name" value="Znf_RING"/>
</dbReference>
<feature type="compositionally biased region" description="Basic and acidic residues" evidence="4">
    <location>
        <begin position="98"/>
        <end position="109"/>
    </location>
</feature>
<feature type="compositionally biased region" description="Basic residues" evidence="4">
    <location>
        <begin position="110"/>
        <end position="120"/>
    </location>
</feature>
<accession>A0A1V9XCE8</accession>
<feature type="compositionally biased region" description="Basic and acidic residues" evidence="4">
    <location>
        <begin position="321"/>
        <end position="331"/>
    </location>
</feature>
<dbReference type="FunCoup" id="A0A1V9XCE8">
    <property type="interactions" value="1094"/>
</dbReference>
<feature type="region of interest" description="Disordered" evidence="4">
    <location>
        <begin position="84"/>
        <end position="121"/>
    </location>
</feature>
<dbReference type="AlphaFoldDB" id="A0A1V9XCE8"/>
<evidence type="ECO:0000259" key="5">
    <source>
        <dbReference type="PROSITE" id="PS50089"/>
    </source>
</evidence>
<proteinExistence type="predicted"/>
<feature type="region of interest" description="Disordered" evidence="4">
    <location>
        <begin position="170"/>
        <end position="200"/>
    </location>
</feature>
<feature type="domain" description="RING-type" evidence="5">
    <location>
        <begin position="367"/>
        <end position="406"/>
    </location>
</feature>
<keyword evidence="1 3" id="KW-0479">Metal-binding</keyword>
<reference evidence="6 7" key="1">
    <citation type="journal article" date="2017" name="Gigascience">
        <title>Draft genome of the honey bee ectoparasitic mite, Tropilaelaps mercedesae, is shaped by the parasitic life history.</title>
        <authorList>
            <person name="Dong X."/>
            <person name="Armstrong S.D."/>
            <person name="Xia D."/>
            <person name="Makepeace B.L."/>
            <person name="Darby A.C."/>
            <person name="Kadowaki T."/>
        </authorList>
    </citation>
    <scope>NUCLEOTIDE SEQUENCE [LARGE SCALE GENOMIC DNA]</scope>
    <source>
        <strain evidence="6">Wuxi-XJTLU</strain>
    </source>
</reference>
<protein>
    <submittedName>
        <fullName evidence="6">E3 ubiquitin-protein ligase Rnf220-like</fullName>
    </submittedName>
</protein>
<dbReference type="PROSITE" id="PS50089">
    <property type="entry name" value="ZF_RING_2"/>
    <property type="match status" value="1"/>
</dbReference>
<dbReference type="InParanoid" id="A0A1V9XCE8"/>
<dbReference type="STRING" id="418985.A0A1V9XCE8"/>
<organism evidence="6 7">
    <name type="scientific">Tropilaelaps mercedesae</name>
    <dbReference type="NCBI Taxonomy" id="418985"/>
    <lineage>
        <taxon>Eukaryota</taxon>
        <taxon>Metazoa</taxon>
        <taxon>Ecdysozoa</taxon>
        <taxon>Arthropoda</taxon>
        <taxon>Chelicerata</taxon>
        <taxon>Arachnida</taxon>
        <taxon>Acari</taxon>
        <taxon>Parasitiformes</taxon>
        <taxon>Mesostigmata</taxon>
        <taxon>Gamasina</taxon>
        <taxon>Dermanyssoidea</taxon>
        <taxon>Laelapidae</taxon>
        <taxon>Tropilaelaps</taxon>
    </lineage>
</organism>
<dbReference type="GO" id="GO:0061630">
    <property type="term" value="F:ubiquitin protein ligase activity"/>
    <property type="evidence" value="ECO:0007669"/>
    <property type="project" value="TreeGrafter"/>
</dbReference>
<comment type="caution">
    <text evidence="6">The sequence shown here is derived from an EMBL/GenBank/DDBJ whole genome shotgun (WGS) entry which is preliminary data.</text>
</comment>
<dbReference type="Pfam" id="PF15926">
    <property type="entry name" value="RNF220"/>
    <property type="match status" value="1"/>
</dbReference>
<feature type="compositionally biased region" description="Acidic residues" evidence="4">
    <location>
        <begin position="182"/>
        <end position="200"/>
    </location>
</feature>
<evidence type="ECO:0000256" key="2">
    <source>
        <dbReference type="ARBA" id="ARBA00022833"/>
    </source>
</evidence>
<dbReference type="InterPro" id="IPR031824">
    <property type="entry name" value="RNF220_mid"/>
</dbReference>
<dbReference type="SUPFAM" id="SSF57850">
    <property type="entry name" value="RING/U-box"/>
    <property type="match status" value="1"/>
</dbReference>
<dbReference type="GO" id="GO:0016567">
    <property type="term" value="P:protein ubiquitination"/>
    <property type="evidence" value="ECO:0007669"/>
    <property type="project" value="TreeGrafter"/>
</dbReference>
<dbReference type="GO" id="GO:0008270">
    <property type="term" value="F:zinc ion binding"/>
    <property type="evidence" value="ECO:0007669"/>
    <property type="project" value="UniProtKB-KW"/>
</dbReference>
<evidence type="ECO:0000313" key="6">
    <source>
        <dbReference type="EMBL" id="OQR71063.1"/>
    </source>
</evidence>
<feature type="region of interest" description="Disordered" evidence="4">
    <location>
        <begin position="307"/>
        <end position="339"/>
    </location>
</feature>
<sequence length="419" mass="46265">MPRRKLPQSTAVESADDGPQAGPSQENSEESSVPKKRGSSRRSLSQWTTSTSCPVCGVTIRLSEATAHYETEVMRLDEVGLSRSVRRAGTSSHHDKHRSGADESREQRRLQWKRVRRNRSSRLTARTGPLHLRRRLAGNPTGVNCPICDCSLDHLVNDDERTRHVDECLAQSNNSPSRPEGDAVDVDVEGSTDESESGMDDAVGLDEYEWAGQTRVRAHTAFTNLIPRSNRTGQEEDIGDLDVDGDEETIYGQPQFTEADLIPTSTDNSTQLIREAMVRTAGANDGTPSGLPSKWDTIEDLSRTDHLDLSHDGDEADQDDEAAKSDREEISAPKSNGSSKSALVIDSLKARIRELEANMAAAERSRCLVCLQPFTSPLASVVCWHVYCQDCWLKTLSCKKLCPLCSMITSPGDLRRIYL</sequence>